<keyword evidence="3" id="KW-1185">Reference proteome</keyword>
<accession>A0A2A2FBZ4</accession>
<dbReference type="EMBL" id="NSKD01000001">
    <property type="protein sequence ID" value="PAU82360.1"/>
    <property type="molecule type" value="Genomic_DNA"/>
</dbReference>
<proteinExistence type="predicted"/>
<dbReference type="Proteomes" id="UP000218896">
    <property type="component" value="Unassembled WGS sequence"/>
</dbReference>
<dbReference type="OrthoDB" id="9942384at2"/>
<gene>
    <name evidence="2" type="ORF">CK501_04240</name>
</gene>
<evidence type="ECO:0000256" key="1">
    <source>
        <dbReference type="SAM" id="Phobius"/>
    </source>
</evidence>
<feature type="transmembrane region" description="Helical" evidence="1">
    <location>
        <begin position="6"/>
        <end position="31"/>
    </location>
</feature>
<keyword evidence="1" id="KW-1133">Transmembrane helix</keyword>
<protein>
    <submittedName>
        <fullName evidence="2">Uncharacterized protein</fullName>
    </submittedName>
</protein>
<comment type="caution">
    <text evidence="2">The sequence shown here is derived from an EMBL/GenBank/DDBJ whole genome shotgun (WGS) entry which is preliminary data.</text>
</comment>
<keyword evidence="1" id="KW-0472">Membrane</keyword>
<reference evidence="2 3" key="1">
    <citation type="submission" date="2017-08" db="EMBL/GenBank/DDBJ databases">
        <title>Halovibrio sewagensis sp. nov., isolated from wastewater of high salinity.</title>
        <authorList>
            <person name="Dong X."/>
            <person name="Zhang G."/>
        </authorList>
    </citation>
    <scope>NUCLEOTIDE SEQUENCE [LARGE SCALE GENOMIC DNA]</scope>
    <source>
        <strain evidence="2 3">YL5-2</strain>
    </source>
</reference>
<evidence type="ECO:0000313" key="2">
    <source>
        <dbReference type="EMBL" id="PAU82360.1"/>
    </source>
</evidence>
<feature type="transmembrane region" description="Helical" evidence="1">
    <location>
        <begin position="52"/>
        <end position="74"/>
    </location>
</feature>
<sequence>MGSLKGTALGLIGGCLAIGIAWLVDATYFHFRYQKAIEQQVHETRNEPYVEFGLILGIFRLGGYGVGLLFPSVAKRNDFHEIVQALPLNQRYHLIFLFIANMAMVISGVLAWTMIEFFKL</sequence>
<dbReference type="AlphaFoldDB" id="A0A2A2FBZ4"/>
<feature type="transmembrane region" description="Helical" evidence="1">
    <location>
        <begin position="94"/>
        <end position="115"/>
    </location>
</feature>
<organism evidence="2 3">
    <name type="scientific">Halovibrio salipaludis</name>
    <dbReference type="NCBI Taxonomy" id="2032626"/>
    <lineage>
        <taxon>Bacteria</taxon>
        <taxon>Pseudomonadati</taxon>
        <taxon>Pseudomonadota</taxon>
        <taxon>Gammaproteobacteria</taxon>
        <taxon>Oceanospirillales</taxon>
        <taxon>Halomonadaceae</taxon>
        <taxon>Halovibrio</taxon>
    </lineage>
</organism>
<dbReference type="RefSeq" id="WP_095616454.1">
    <property type="nucleotide sequence ID" value="NZ_NSKD01000001.1"/>
</dbReference>
<name>A0A2A2FBZ4_9GAMM</name>
<keyword evidence="1" id="KW-0812">Transmembrane</keyword>
<evidence type="ECO:0000313" key="3">
    <source>
        <dbReference type="Proteomes" id="UP000218896"/>
    </source>
</evidence>